<dbReference type="PROSITE" id="PS51724">
    <property type="entry name" value="SPOR"/>
    <property type="match status" value="1"/>
</dbReference>
<dbReference type="EMBL" id="RBIE01000001">
    <property type="protein sequence ID" value="RKQ63988.1"/>
    <property type="molecule type" value="Genomic_DNA"/>
</dbReference>
<evidence type="ECO:0000256" key="2">
    <source>
        <dbReference type="SAM" id="Phobius"/>
    </source>
</evidence>
<keyword evidence="2" id="KW-0472">Membrane</keyword>
<keyword evidence="2" id="KW-0812">Transmembrane</keyword>
<reference evidence="4 5" key="1">
    <citation type="submission" date="2018-10" db="EMBL/GenBank/DDBJ databases">
        <title>Genomic Encyclopedia of Type Strains, Phase IV (KMG-IV): sequencing the most valuable type-strain genomes for metagenomic binning, comparative biology and taxonomic classification.</title>
        <authorList>
            <person name="Goeker M."/>
        </authorList>
    </citation>
    <scope>NUCLEOTIDE SEQUENCE [LARGE SCALE GENOMIC DNA]</scope>
    <source>
        <strain evidence="4 5">DSM 15521</strain>
    </source>
</reference>
<dbReference type="SUPFAM" id="SSF110997">
    <property type="entry name" value="Sporulation related repeat"/>
    <property type="match status" value="1"/>
</dbReference>
<dbReference type="PANTHER" id="PTHR38687">
    <property type="entry name" value="CELL DIVISION PROTEIN DEDD-RELATED"/>
    <property type="match status" value="1"/>
</dbReference>
<dbReference type="AlphaFoldDB" id="A0A420W9P8"/>
<protein>
    <submittedName>
        <fullName evidence="4">Cell division protein FtsN</fullName>
    </submittedName>
</protein>
<dbReference type="InterPro" id="IPR052521">
    <property type="entry name" value="Cell_div_SPOR-domain"/>
</dbReference>
<evidence type="ECO:0000313" key="5">
    <source>
        <dbReference type="Proteomes" id="UP000280881"/>
    </source>
</evidence>
<dbReference type="InterPro" id="IPR007730">
    <property type="entry name" value="SPOR-like_dom"/>
</dbReference>
<gene>
    <name evidence="4" type="ORF">C7457_0878</name>
</gene>
<proteinExistence type="predicted"/>
<keyword evidence="2" id="KW-1133">Transmembrane helix</keyword>
<feature type="region of interest" description="Disordered" evidence="1">
    <location>
        <begin position="66"/>
        <end position="134"/>
    </location>
</feature>
<evidence type="ECO:0000256" key="1">
    <source>
        <dbReference type="SAM" id="MobiDB-lite"/>
    </source>
</evidence>
<keyword evidence="4" id="KW-0132">Cell division</keyword>
<feature type="domain" description="SPOR" evidence="3">
    <location>
        <begin position="139"/>
        <end position="213"/>
    </location>
</feature>
<dbReference type="OrthoDB" id="14963at2"/>
<comment type="caution">
    <text evidence="4">The sequence shown here is derived from an EMBL/GenBank/DDBJ whole genome shotgun (WGS) entry which is preliminary data.</text>
</comment>
<evidence type="ECO:0000259" key="3">
    <source>
        <dbReference type="PROSITE" id="PS51724"/>
    </source>
</evidence>
<sequence length="215" mass="24291">MERDRKLVILVSLATVVIFVFSYAVGYFVGKQAGIKEERAKCELEKKQIVKTFARIAPVSRPQPQIEEKIVAPKEQEQVEEKEKSEESEKVVKEEEPVATPSQTNQTEESVGEVEEKESSSKPQGTGTLKAESSTGTFEKAEKLYYLQVGVFKNRANAVRLASELKSKGFNAKTEFLGDYARVIVGYFKSWQEANAVRKELLNSGYKSILKWRKD</sequence>
<keyword evidence="5" id="KW-1185">Reference proteome</keyword>
<evidence type="ECO:0000313" key="4">
    <source>
        <dbReference type="EMBL" id="RKQ63988.1"/>
    </source>
</evidence>
<dbReference type="Pfam" id="PF05036">
    <property type="entry name" value="SPOR"/>
    <property type="match status" value="1"/>
</dbReference>
<keyword evidence="4" id="KW-0131">Cell cycle</keyword>
<feature type="compositionally biased region" description="Basic and acidic residues" evidence="1">
    <location>
        <begin position="66"/>
        <end position="96"/>
    </location>
</feature>
<dbReference type="RefSeq" id="WP_121170360.1">
    <property type="nucleotide sequence ID" value="NZ_RBIE01000001.1"/>
</dbReference>
<name>A0A420W9P8_9BACT</name>
<organism evidence="4 5">
    <name type="scientific">Thermovibrio guaymasensis</name>
    <dbReference type="NCBI Taxonomy" id="240167"/>
    <lineage>
        <taxon>Bacteria</taxon>
        <taxon>Pseudomonadati</taxon>
        <taxon>Aquificota</taxon>
        <taxon>Aquificia</taxon>
        <taxon>Desulfurobacteriales</taxon>
        <taxon>Desulfurobacteriaceae</taxon>
        <taxon>Thermovibrio</taxon>
    </lineage>
</organism>
<dbReference type="InterPro" id="IPR036680">
    <property type="entry name" value="SPOR-like_sf"/>
</dbReference>
<accession>A0A420W9P8</accession>
<feature type="compositionally biased region" description="Polar residues" evidence="1">
    <location>
        <begin position="123"/>
        <end position="134"/>
    </location>
</feature>
<dbReference type="GO" id="GO:0042834">
    <property type="term" value="F:peptidoglycan binding"/>
    <property type="evidence" value="ECO:0007669"/>
    <property type="project" value="InterPro"/>
</dbReference>
<dbReference type="GO" id="GO:0051301">
    <property type="term" value="P:cell division"/>
    <property type="evidence" value="ECO:0007669"/>
    <property type="project" value="UniProtKB-KW"/>
</dbReference>
<dbReference type="Proteomes" id="UP000280881">
    <property type="component" value="Unassembled WGS sequence"/>
</dbReference>
<dbReference type="Gene3D" id="3.30.70.1070">
    <property type="entry name" value="Sporulation related repeat"/>
    <property type="match status" value="1"/>
</dbReference>
<feature type="transmembrane region" description="Helical" evidence="2">
    <location>
        <begin position="7"/>
        <end position="29"/>
    </location>
</feature>